<comment type="caution">
    <text evidence="1">The sequence shown here is derived from an EMBL/GenBank/DDBJ whole genome shotgun (WGS) entry which is preliminary data.</text>
</comment>
<protein>
    <submittedName>
        <fullName evidence="1">Ester cyclase</fullName>
    </submittedName>
</protein>
<dbReference type="SUPFAM" id="SSF54427">
    <property type="entry name" value="NTF2-like"/>
    <property type="match status" value="1"/>
</dbReference>
<reference evidence="1 2" key="1">
    <citation type="submission" date="2024-03" db="EMBL/GenBank/DDBJ databases">
        <title>The Acrasis kona genome and developmental transcriptomes reveal deep origins of eukaryotic multicellular pathways.</title>
        <authorList>
            <person name="Sheikh S."/>
            <person name="Fu C.-J."/>
            <person name="Brown M.W."/>
            <person name="Baldauf S.L."/>
        </authorList>
    </citation>
    <scope>NUCLEOTIDE SEQUENCE [LARGE SCALE GENOMIC DNA]</scope>
    <source>
        <strain evidence="1 2">ATCC MYA-3509</strain>
    </source>
</reference>
<name>A0AAW2ZBP4_9EUKA</name>
<dbReference type="Proteomes" id="UP001431209">
    <property type="component" value="Unassembled WGS sequence"/>
</dbReference>
<dbReference type="InterPro" id="IPR032710">
    <property type="entry name" value="NTF2-like_dom_sf"/>
</dbReference>
<keyword evidence="2" id="KW-1185">Reference proteome</keyword>
<organism evidence="1 2">
    <name type="scientific">Acrasis kona</name>
    <dbReference type="NCBI Taxonomy" id="1008807"/>
    <lineage>
        <taxon>Eukaryota</taxon>
        <taxon>Discoba</taxon>
        <taxon>Heterolobosea</taxon>
        <taxon>Tetramitia</taxon>
        <taxon>Eutetramitia</taxon>
        <taxon>Acrasidae</taxon>
        <taxon>Acrasis</taxon>
    </lineage>
</organism>
<dbReference type="EMBL" id="JAOPGA020001251">
    <property type="protein sequence ID" value="KAL0486601.1"/>
    <property type="molecule type" value="Genomic_DNA"/>
</dbReference>
<dbReference type="Gene3D" id="3.10.450.50">
    <property type="match status" value="1"/>
</dbReference>
<proteinExistence type="predicted"/>
<evidence type="ECO:0000313" key="1">
    <source>
        <dbReference type="EMBL" id="KAL0486601.1"/>
    </source>
</evidence>
<gene>
    <name evidence="1" type="ORF">AKO1_001427</name>
</gene>
<accession>A0AAW2ZBP4</accession>
<dbReference type="AlphaFoldDB" id="A0AAW2ZBP4"/>
<evidence type="ECO:0000313" key="2">
    <source>
        <dbReference type="Proteomes" id="UP001431209"/>
    </source>
</evidence>
<sequence length="159" mass="18657">MMNFSREFLARREPSYVGIIEDFFKALDEDDFETLDDLMDEKDFSYFSWPLHLNRDGFLNHHRSIKSSFPDWAHNHAVNEEQLLHNSIHVPASIKVTATHKGEWSCPNTKQRHKPTNRRIELPEEFVRFIVTKNGTITKYEVIGKSSNSSHIVNQITEK</sequence>